<proteinExistence type="predicted"/>
<keyword evidence="1 4" id="KW-0349">Heme</keyword>
<evidence type="ECO:0000259" key="5">
    <source>
        <dbReference type="PROSITE" id="PS51007"/>
    </source>
</evidence>
<keyword evidence="2 4" id="KW-0479">Metal-binding</keyword>
<dbReference type="Pfam" id="PF00034">
    <property type="entry name" value="Cytochrom_C"/>
    <property type="match status" value="1"/>
</dbReference>
<feature type="domain" description="Cytochrome c" evidence="5">
    <location>
        <begin position="192"/>
        <end position="301"/>
    </location>
</feature>
<dbReference type="InterPro" id="IPR051459">
    <property type="entry name" value="Cytochrome_c-type_DH"/>
</dbReference>
<name>A0ABS0SBU7_9HYPH</name>
<evidence type="ECO:0000256" key="3">
    <source>
        <dbReference type="ARBA" id="ARBA00023004"/>
    </source>
</evidence>
<reference evidence="6 7" key="1">
    <citation type="submission" date="2020-10" db="EMBL/GenBank/DDBJ databases">
        <title>Aquamicrobium zhengzhouensis sp. nov., a exopolysaccharide producing bacterium isolated from farmland soil.</title>
        <authorList>
            <person name="Wang X."/>
        </authorList>
    </citation>
    <scope>NUCLEOTIDE SEQUENCE [LARGE SCALE GENOMIC DNA]</scope>
    <source>
        <strain evidence="7">cd-1</strain>
    </source>
</reference>
<keyword evidence="3 4" id="KW-0408">Iron</keyword>
<dbReference type="SUPFAM" id="SSF46626">
    <property type="entry name" value="Cytochrome c"/>
    <property type="match status" value="2"/>
</dbReference>
<dbReference type="RefSeq" id="WP_198476169.1">
    <property type="nucleotide sequence ID" value="NZ_JADGMQ010000004.1"/>
</dbReference>
<dbReference type="InterPro" id="IPR009056">
    <property type="entry name" value="Cyt_c-like_dom"/>
</dbReference>
<evidence type="ECO:0000313" key="7">
    <source>
        <dbReference type="Proteomes" id="UP000601789"/>
    </source>
</evidence>
<dbReference type="Proteomes" id="UP000601789">
    <property type="component" value="Unassembled WGS sequence"/>
</dbReference>
<comment type="caution">
    <text evidence="6">The sequence shown here is derived from an EMBL/GenBank/DDBJ whole genome shotgun (WGS) entry which is preliminary data.</text>
</comment>
<feature type="domain" description="Cytochrome c" evidence="5">
    <location>
        <begin position="42"/>
        <end position="150"/>
    </location>
</feature>
<keyword evidence="7" id="KW-1185">Reference proteome</keyword>
<dbReference type="PANTHER" id="PTHR35008">
    <property type="entry name" value="BLL4482 PROTEIN-RELATED"/>
    <property type="match status" value="1"/>
</dbReference>
<evidence type="ECO:0000313" key="6">
    <source>
        <dbReference type="EMBL" id="MBI1620775.1"/>
    </source>
</evidence>
<evidence type="ECO:0000256" key="4">
    <source>
        <dbReference type="PROSITE-ProRule" id="PRU00433"/>
    </source>
</evidence>
<protein>
    <submittedName>
        <fullName evidence="6">C-type cytochrome</fullName>
    </submittedName>
</protein>
<dbReference type="PROSITE" id="PS51007">
    <property type="entry name" value="CYTC"/>
    <property type="match status" value="2"/>
</dbReference>
<sequence>MSVLARISGGVLLVAAIGGAAAWYLAAPSRLDAATVASLGNGDATRGEQVFWASGCASCHAAPGADADAALSLGGGERFVTEFGVFVAPNISQHPTDGIGSWSAEDLANAVMRGVSPSGQHYYPAFPYASYARMKPQDVADLYAFMKTLPEVEGKAPSNELSFPFNQRWALGFWKMLYLDDAPRVELANASDEVLRGRYLVEGPGHCGECHTPRGALGGMDSSKWLAGAKAAEGEGNVPNITTGEGGIGDWSKIEIVDLLETGFTPEFDSVGGSMAPVIRNMAKLSPEDREAIAAYLMAIPGHASAN</sequence>
<evidence type="ECO:0000256" key="1">
    <source>
        <dbReference type="ARBA" id="ARBA00022617"/>
    </source>
</evidence>
<dbReference type="InterPro" id="IPR036909">
    <property type="entry name" value="Cyt_c-like_dom_sf"/>
</dbReference>
<gene>
    <name evidence="6" type="ORF">IOD40_08885</name>
</gene>
<dbReference type="EMBL" id="JADGMQ010000004">
    <property type="protein sequence ID" value="MBI1620775.1"/>
    <property type="molecule type" value="Genomic_DNA"/>
</dbReference>
<dbReference type="PANTHER" id="PTHR35008:SF8">
    <property type="entry name" value="ALCOHOL DEHYDROGENASE CYTOCHROME C SUBUNIT"/>
    <property type="match status" value="1"/>
</dbReference>
<evidence type="ECO:0000256" key="2">
    <source>
        <dbReference type="ARBA" id="ARBA00022723"/>
    </source>
</evidence>
<accession>A0ABS0SBU7</accession>
<organism evidence="6 7">
    <name type="scientific">Aquamicrobium zhengzhouense</name>
    <dbReference type="NCBI Taxonomy" id="2781738"/>
    <lineage>
        <taxon>Bacteria</taxon>
        <taxon>Pseudomonadati</taxon>
        <taxon>Pseudomonadota</taxon>
        <taxon>Alphaproteobacteria</taxon>
        <taxon>Hyphomicrobiales</taxon>
        <taxon>Phyllobacteriaceae</taxon>
        <taxon>Aquamicrobium</taxon>
    </lineage>
</organism>
<dbReference type="Gene3D" id="1.10.760.10">
    <property type="entry name" value="Cytochrome c-like domain"/>
    <property type="match status" value="2"/>
</dbReference>